<dbReference type="AlphaFoldDB" id="A0A0D0AYB7"/>
<keyword evidence="2" id="KW-1133">Transmembrane helix</keyword>
<feature type="transmembrane region" description="Helical" evidence="2">
    <location>
        <begin position="87"/>
        <end position="107"/>
    </location>
</feature>
<accession>A0A0D0AYB7</accession>
<feature type="compositionally biased region" description="Low complexity" evidence="1">
    <location>
        <begin position="35"/>
        <end position="54"/>
    </location>
</feature>
<keyword evidence="4" id="KW-1185">Reference proteome</keyword>
<evidence type="ECO:0000313" key="4">
    <source>
        <dbReference type="Proteomes" id="UP000053593"/>
    </source>
</evidence>
<feature type="compositionally biased region" description="Basic and acidic residues" evidence="1">
    <location>
        <begin position="19"/>
        <end position="33"/>
    </location>
</feature>
<sequence>MSSYDASLLASAPQATNAMKREGYDPHLLEQEQKATAAQARAANGNGSGSASDLNAKEYPPYPHTNANDRGFPSARRQTPFWRTRNGIIFIVVLSAVVLAAVIGGAVGGTRHKSHAITTPDQNQTSSASGPAPAQSVGSASGSASATGSPTTTITTTFATTIPVLSFSGLQGGQSITTTITTTETLFAPASTSSSSSSDQTSGNQGASGNGDSGNTIPGTKPNSRSEPKVIRRWGRGWVRGKREN</sequence>
<dbReference type="OrthoDB" id="3268868at2759"/>
<feature type="compositionally biased region" description="Low complexity" evidence="1">
    <location>
        <begin position="188"/>
        <end position="202"/>
    </location>
</feature>
<dbReference type="Proteomes" id="UP000053593">
    <property type="component" value="Unassembled WGS sequence"/>
</dbReference>
<dbReference type="HOGENOM" id="CLU_1224477_0_0_1"/>
<proteinExistence type="predicted"/>
<feature type="compositionally biased region" description="Low complexity" evidence="1">
    <location>
        <begin position="125"/>
        <end position="150"/>
    </location>
</feature>
<organism evidence="3 4">
    <name type="scientific">Collybiopsis luxurians FD-317 M1</name>
    <dbReference type="NCBI Taxonomy" id="944289"/>
    <lineage>
        <taxon>Eukaryota</taxon>
        <taxon>Fungi</taxon>
        <taxon>Dikarya</taxon>
        <taxon>Basidiomycota</taxon>
        <taxon>Agaricomycotina</taxon>
        <taxon>Agaricomycetes</taxon>
        <taxon>Agaricomycetidae</taxon>
        <taxon>Agaricales</taxon>
        <taxon>Marasmiineae</taxon>
        <taxon>Omphalotaceae</taxon>
        <taxon>Collybiopsis</taxon>
        <taxon>Collybiopsis luxurians</taxon>
    </lineage>
</organism>
<evidence type="ECO:0000256" key="1">
    <source>
        <dbReference type="SAM" id="MobiDB-lite"/>
    </source>
</evidence>
<gene>
    <name evidence="3" type="ORF">GYMLUDRAFT_833975</name>
</gene>
<feature type="compositionally biased region" description="Polar residues" evidence="1">
    <location>
        <begin position="213"/>
        <end position="223"/>
    </location>
</feature>
<dbReference type="EMBL" id="KN834804">
    <property type="protein sequence ID" value="KIK55645.1"/>
    <property type="molecule type" value="Genomic_DNA"/>
</dbReference>
<reference evidence="3 4" key="1">
    <citation type="submission" date="2014-04" db="EMBL/GenBank/DDBJ databases">
        <title>Evolutionary Origins and Diversification of the Mycorrhizal Mutualists.</title>
        <authorList>
            <consortium name="DOE Joint Genome Institute"/>
            <consortium name="Mycorrhizal Genomics Consortium"/>
            <person name="Kohler A."/>
            <person name="Kuo A."/>
            <person name="Nagy L.G."/>
            <person name="Floudas D."/>
            <person name="Copeland A."/>
            <person name="Barry K.W."/>
            <person name="Cichocki N."/>
            <person name="Veneault-Fourrey C."/>
            <person name="LaButti K."/>
            <person name="Lindquist E.A."/>
            <person name="Lipzen A."/>
            <person name="Lundell T."/>
            <person name="Morin E."/>
            <person name="Murat C."/>
            <person name="Riley R."/>
            <person name="Ohm R."/>
            <person name="Sun H."/>
            <person name="Tunlid A."/>
            <person name="Henrissat B."/>
            <person name="Grigoriev I.V."/>
            <person name="Hibbett D.S."/>
            <person name="Martin F."/>
        </authorList>
    </citation>
    <scope>NUCLEOTIDE SEQUENCE [LARGE SCALE GENOMIC DNA]</scope>
    <source>
        <strain evidence="3 4">FD-317 M1</strain>
    </source>
</reference>
<keyword evidence="2" id="KW-0812">Transmembrane</keyword>
<feature type="region of interest" description="Disordered" evidence="1">
    <location>
        <begin position="111"/>
        <end position="150"/>
    </location>
</feature>
<keyword evidence="2" id="KW-0472">Membrane</keyword>
<evidence type="ECO:0000256" key="2">
    <source>
        <dbReference type="SAM" id="Phobius"/>
    </source>
</evidence>
<name>A0A0D0AYB7_9AGAR</name>
<feature type="region of interest" description="Disordered" evidence="1">
    <location>
        <begin position="1"/>
        <end position="73"/>
    </location>
</feature>
<protein>
    <submittedName>
        <fullName evidence="3">Uncharacterized protein</fullName>
    </submittedName>
</protein>
<feature type="region of interest" description="Disordered" evidence="1">
    <location>
        <begin position="188"/>
        <end position="245"/>
    </location>
</feature>
<evidence type="ECO:0000313" key="3">
    <source>
        <dbReference type="EMBL" id="KIK55645.1"/>
    </source>
</evidence>